<gene>
    <name evidence="8" type="ORF">CU086_00275</name>
</gene>
<dbReference type="InterPro" id="IPR047873">
    <property type="entry name" value="Ribosomal_uL16"/>
</dbReference>
<evidence type="ECO:0000256" key="3">
    <source>
        <dbReference type="ARBA" id="ARBA00022730"/>
    </source>
</evidence>
<comment type="similarity">
    <text evidence="1 6">Belongs to the universal ribosomal protein uL16 family.</text>
</comment>
<dbReference type="Pfam" id="PF00252">
    <property type="entry name" value="Ribosomal_L16"/>
    <property type="match status" value="1"/>
</dbReference>
<dbReference type="PRINTS" id="PR00060">
    <property type="entry name" value="RIBOSOMALL16"/>
</dbReference>
<dbReference type="InterPro" id="IPR020798">
    <property type="entry name" value="Ribosomal_uL16_CS"/>
</dbReference>
<evidence type="ECO:0000256" key="1">
    <source>
        <dbReference type="ARBA" id="ARBA00008931"/>
    </source>
</evidence>
<dbReference type="GO" id="GO:0003735">
    <property type="term" value="F:structural constituent of ribosome"/>
    <property type="evidence" value="ECO:0007669"/>
    <property type="project" value="InterPro"/>
</dbReference>
<dbReference type="AlphaFoldDB" id="A0A975A436"/>
<evidence type="ECO:0000256" key="7">
    <source>
        <dbReference type="RuleBase" id="RU004414"/>
    </source>
</evidence>
<dbReference type="PANTHER" id="PTHR12220">
    <property type="entry name" value="50S/60S RIBOSOMAL PROTEIN L16"/>
    <property type="match status" value="1"/>
</dbReference>
<dbReference type="CDD" id="cd01433">
    <property type="entry name" value="Ribosomal_L16_L10e"/>
    <property type="match status" value="1"/>
</dbReference>
<evidence type="ECO:0000313" key="9">
    <source>
        <dbReference type="Proteomes" id="UP000663075"/>
    </source>
</evidence>
<evidence type="ECO:0000256" key="5">
    <source>
        <dbReference type="ARBA" id="ARBA00023274"/>
    </source>
</evidence>
<evidence type="ECO:0000256" key="4">
    <source>
        <dbReference type="ARBA" id="ARBA00022980"/>
    </source>
</evidence>
<protein>
    <recommendedName>
        <fullName evidence="7">50S ribosomal protein L16</fullName>
    </recommendedName>
</protein>
<comment type="subunit">
    <text evidence="7">Part of the 50S ribosomal subunit.</text>
</comment>
<keyword evidence="3 7" id="KW-0699">rRNA-binding</keyword>
<dbReference type="Proteomes" id="UP000663075">
    <property type="component" value="Chromosome"/>
</dbReference>
<dbReference type="GO" id="GO:0006412">
    <property type="term" value="P:translation"/>
    <property type="evidence" value="ECO:0007669"/>
    <property type="project" value="InterPro"/>
</dbReference>
<keyword evidence="5 6" id="KW-0687">Ribonucleoprotein</keyword>
<dbReference type="NCBIfam" id="TIGR01164">
    <property type="entry name" value="rplP_bact"/>
    <property type="match status" value="1"/>
</dbReference>
<keyword evidence="7" id="KW-0694">RNA-binding</keyword>
<dbReference type="InterPro" id="IPR016180">
    <property type="entry name" value="Ribosomal_uL16_dom"/>
</dbReference>
<organism evidence="8 9">
    <name type="scientific">Candidatus Nasuia deltocephalincola</name>
    <dbReference type="NCBI Taxonomy" id="1160784"/>
    <lineage>
        <taxon>Bacteria</taxon>
        <taxon>Pseudomonadati</taxon>
        <taxon>Pseudomonadota</taxon>
        <taxon>Betaproteobacteria</taxon>
        <taxon>Candidatus Nasuia</taxon>
    </lineage>
</organism>
<evidence type="ECO:0000256" key="2">
    <source>
        <dbReference type="ARBA" id="ARBA00022555"/>
    </source>
</evidence>
<comment type="function">
    <text evidence="7">Binds 23S rRNA and is also seen to make contacts with the A and possibly P site tRNAs.</text>
</comment>
<dbReference type="GO" id="GO:0019843">
    <property type="term" value="F:rRNA binding"/>
    <property type="evidence" value="ECO:0007669"/>
    <property type="project" value="UniProtKB-KW"/>
</dbReference>
<keyword evidence="9" id="KW-1185">Reference proteome</keyword>
<accession>A0A975A436</accession>
<name>A0A975A436_9PROT</name>
<reference evidence="8" key="1">
    <citation type="submission" date="2017-11" db="EMBL/GenBank/DDBJ databases">
        <authorList>
            <person name="Jian Z."/>
        </authorList>
    </citation>
    <scope>NUCLEOTIDE SEQUENCE</scope>
    <source>
        <strain evidence="8">YC</strain>
    </source>
</reference>
<dbReference type="SUPFAM" id="SSF54686">
    <property type="entry name" value="Ribosomal protein L16p/L10e"/>
    <property type="match status" value="1"/>
</dbReference>
<evidence type="ECO:0000313" key="8">
    <source>
        <dbReference type="EMBL" id="QSF25358.1"/>
    </source>
</evidence>
<dbReference type="EMBL" id="CP024850">
    <property type="protein sequence ID" value="QSF25358.1"/>
    <property type="molecule type" value="Genomic_DNA"/>
</dbReference>
<dbReference type="InterPro" id="IPR036920">
    <property type="entry name" value="Ribosomal_uL16_sf"/>
</dbReference>
<sequence length="131" mass="15117">MFGNKKYLKNFRGKNNGFSKNGNTLCYGDYGLRSISWGNINSNQIESGRKVISRNIKKSGKLWIRIFPDRSYTKKPVDVRMGNGKGDIIFYVFYIKPGKIIYEIKGLNKIFSLKILKLASFKLPLKTSFIY</sequence>
<proteinExistence type="inferred from homology"/>
<dbReference type="PROSITE" id="PS00586">
    <property type="entry name" value="RIBOSOMAL_L16_1"/>
    <property type="match status" value="1"/>
</dbReference>
<dbReference type="InterPro" id="IPR000114">
    <property type="entry name" value="Ribosomal_uL16_bact-type"/>
</dbReference>
<dbReference type="PANTHER" id="PTHR12220:SF13">
    <property type="entry name" value="LARGE RIBOSOMAL SUBUNIT PROTEIN UL16M"/>
    <property type="match status" value="1"/>
</dbReference>
<keyword evidence="2 7" id="KW-0820">tRNA-binding</keyword>
<dbReference type="GO" id="GO:0000049">
    <property type="term" value="F:tRNA binding"/>
    <property type="evidence" value="ECO:0007669"/>
    <property type="project" value="UniProtKB-KW"/>
</dbReference>
<dbReference type="Gene3D" id="3.90.1170.10">
    <property type="entry name" value="Ribosomal protein L10e/L16"/>
    <property type="match status" value="1"/>
</dbReference>
<dbReference type="GO" id="GO:1990904">
    <property type="term" value="C:ribonucleoprotein complex"/>
    <property type="evidence" value="ECO:0007669"/>
    <property type="project" value="UniProtKB-KW"/>
</dbReference>
<dbReference type="GO" id="GO:0005840">
    <property type="term" value="C:ribosome"/>
    <property type="evidence" value="ECO:0007669"/>
    <property type="project" value="UniProtKB-KW"/>
</dbReference>
<keyword evidence="4 6" id="KW-0689">Ribosomal protein</keyword>
<evidence type="ECO:0000256" key="6">
    <source>
        <dbReference type="RuleBase" id="RU004413"/>
    </source>
</evidence>